<keyword evidence="4" id="KW-1185">Reference proteome</keyword>
<feature type="non-terminal residue" evidence="2">
    <location>
        <position position="244"/>
    </location>
</feature>
<dbReference type="EMBL" id="CAMXCT020001133">
    <property type="protein sequence ID" value="CAL1140467.1"/>
    <property type="molecule type" value="Genomic_DNA"/>
</dbReference>
<reference evidence="3 4" key="2">
    <citation type="submission" date="2024-05" db="EMBL/GenBank/DDBJ databases">
        <authorList>
            <person name="Chen Y."/>
            <person name="Shah S."/>
            <person name="Dougan E. K."/>
            <person name="Thang M."/>
            <person name="Chan C."/>
        </authorList>
    </citation>
    <scope>NUCLEOTIDE SEQUENCE [LARGE SCALE GENOMIC DNA]</scope>
</reference>
<protein>
    <submittedName>
        <fullName evidence="2">Uncharacterized protein</fullName>
    </submittedName>
</protein>
<name>A0A9P1C7R9_9DINO</name>
<dbReference type="AlphaFoldDB" id="A0A9P1C7R9"/>
<dbReference type="Proteomes" id="UP001152797">
    <property type="component" value="Unassembled WGS sequence"/>
</dbReference>
<evidence type="ECO:0000256" key="1">
    <source>
        <dbReference type="SAM" id="MobiDB-lite"/>
    </source>
</evidence>
<comment type="caution">
    <text evidence="2">The sequence shown here is derived from an EMBL/GenBank/DDBJ whole genome shotgun (WGS) entry which is preliminary data.</text>
</comment>
<proteinExistence type="predicted"/>
<accession>A0A9P1C7R9</accession>
<evidence type="ECO:0000313" key="3">
    <source>
        <dbReference type="EMBL" id="CAL4774404.1"/>
    </source>
</evidence>
<evidence type="ECO:0000313" key="4">
    <source>
        <dbReference type="Proteomes" id="UP001152797"/>
    </source>
</evidence>
<dbReference type="EMBL" id="CAMXCT010001133">
    <property type="protein sequence ID" value="CAI3987092.1"/>
    <property type="molecule type" value="Genomic_DNA"/>
</dbReference>
<dbReference type="EMBL" id="CAMXCT030001133">
    <property type="protein sequence ID" value="CAL4774404.1"/>
    <property type="molecule type" value="Genomic_DNA"/>
</dbReference>
<feature type="region of interest" description="Disordered" evidence="1">
    <location>
        <begin position="102"/>
        <end position="129"/>
    </location>
</feature>
<reference evidence="2" key="1">
    <citation type="submission" date="2022-10" db="EMBL/GenBank/DDBJ databases">
        <authorList>
            <person name="Chen Y."/>
            <person name="Dougan E. K."/>
            <person name="Chan C."/>
            <person name="Rhodes N."/>
            <person name="Thang M."/>
        </authorList>
    </citation>
    <scope>NUCLEOTIDE SEQUENCE</scope>
</reference>
<evidence type="ECO:0000313" key="2">
    <source>
        <dbReference type="EMBL" id="CAI3987092.1"/>
    </source>
</evidence>
<sequence>RFFKSTLVQIAARRVKGPRAVNGKPLFTDSTRSKDFIGALLQSLDILPCHVVDFEPSGKELMEIVAESKSSVYHALLLRHSAPKLAWLKEQTLELAKCHAETEVAQPQEPSGDDGRDQVQELASTPRSSVYSTPLLSKRMCTMPLDLDPRTAVSSWKDEVEAWKASTTVFNGEVPEGGLLEILSPSDPFLLTHSVFSGKHRRKAIDDSDDLMPEDLRLAEALVDQKAYGQRQIFGAAPISACLR</sequence>
<gene>
    <name evidence="2" type="ORF">C1SCF055_LOCUS14392</name>
</gene>
<organism evidence="2">
    <name type="scientific">Cladocopium goreaui</name>
    <dbReference type="NCBI Taxonomy" id="2562237"/>
    <lineage>
        <taxon>Eukaryota</taxon>
        <taxon>Sar</taxon>
        <taxon>Alveolata</taxon>
        <taxon>Dinophyceae</taxon>
        <taxon>Suessiales</taxon>
        <taxon>Symbiodiniaceae</taxon>
        <taxon>Cladocopium</taxon>
    </lineage>
</organism>